<gene>
    <name evidence="9" type="ordered locus">Closa_0583</name>
</gene>
<dbReference type="EMBL" id="CP002109">
    <property type="protein sequence ID" value="ADL03211.1"/>
    <property type="molecule type" value="Genomic_DNA"/>
</dbReference>
<comment type="similarity">
    <text evidence="7">Belongs to the binding-protein-dependent transport system permease family.</text>
</comment>
<dbReference type="OrthoDB" id="9779462at2"/>
<reference evidence="9" key="1">
    <citation type="submission" date="2010-07" db="EMBL/GenBank/DDBJ databases">
        <title>Complete sequence of Clostridium saccharolyticum WM1.</title>
        <authorList>
            <consortium name="US DOE Joint Genome Institute"/>
            <person name="Lucas S."/>
            <person name="Copeland A."/>
            <person name="Lapidus A."/>
            <person name="Cheng J.-F."/>
            <person name="Bruce D."/>
            <person name="Goodwin L."/>
            <person name="Pitluck S."/>
            <person name="Chertkov O."/>
            <person name="Detter J.C."/>
            <person name="Han C."/>
            <person name="Tapia R."/>
            <person name="Land M."/>
            <person name="Hauser L."/>
            <person name="Chang Y.-J."/>
            <person name="Jeffries C."/>
            <person name="Kyrpides N."/>
            <person name="Ivanova N."/>
            <person name="Mikhailova N."/>
            <person name="Mouttaki H."/>
            <person name="Lin L."/>
            <person name="Zhou J."/>
            <person name="Hemme C.L."/>
            <person name="Woyke T."/>
        </authorList>
    </citation>
    <scope>NUCLEOTIDE SEQUENCE [LARGE SCALE GENOMIC DNA]</scope>
    <source>
        <strain evidence="9">WM1</strain>
    </source>
</reference>
<dbReference type="InterPro" id="IPR035906">
    <property type="entry name" value="MetI-like_sf"/>
</dbReference>
<feature type="transmembrane region" description="Helical" evidence="7">
    <location>
        <begin position="168"/>
        <end position="193"/>
    </location>
</feature>
<keyword evidence="5 7" id="KW-1133">Transmembrane helix</keyword>
<evidence type="ECO:0000256" key="5">
    <source>
        <dbReference type="ARBA" id="ARBA00022989"/>
    </source>
</evidence>
<accession>D9R4M7</accession>
<evidence type="ECO:0000313" key="10">
    <source>
        <dbReference type="Proteomes" id="UP000001662"/>
    </source>
</evidence>
<evidence type="ECO:0000256" key="3">
    <source>
        <dbReference type="ARBA" id="ARBA00022475"/>
    </source>
</evidence>
<keyword evidence="6 7" id="KW-0472">Membrane</keyword>
<dbReference type="AlphaFoldDB" id="D9R4M7"/>
<dbReference type="eggNOG" id="COG1175">
    <property type="taxonomic scope" value="Bacteria"/>
</dbReference>
<protein>
    <submittedName>
        <fullName evidence="9">Binding-protein-dependent transport systems inner membrane component</fullName>
    </submittedName>
</protein>
<dbReference type="CDD" id="cd06261">
    <property type="entry name" value="TM_PBP2"/>
    <property type="match status" value="1"/>
</dbReference>
<name>D9R4M7_LACSW</name>
<feature type="transmembrane region" description="Helical" evidence="7">
    <location>
        <begin position="119"/>
        <end position="139"/>
    </location>
</feature>
<dbReference type="Gene3D" id="1.10.3720.10">
    <property type="entry name" value="MetI-like"/>
    <property type="match status" value="1"/>
</dbReference>
<dbReference type="HOGENOM" id="CLU_016047_0_2_9"/>
<dbReference type="InterPro" id="IPR000515">
    <property type="entry name" value="MetI-like"/>
</dbReference>
<feature type="domain" description="ABC transmembrane type-1" evidence="8">
    <location>
        <begin position="82"/>
        <end position="295"/>
    </location>
</feature>
<dbReference type="SUPFAM" id="SSF161098">
    <property type="entry name" value="MetI-like"/>
    <property type="match status" value="1"/>
</dbReference>
<feature type="transmembrane region" description="Helical" evidence="7">
    <location>
        <begin position="214"/>
        <end position="232"/>
    </location>
</feature>
<keyword evidence="2 7" id="KW-0813">Transport</keyword>
<dbReference type="PANTHER" id="PTHR30193">
    <property type="entry name" value="ABC TRANSPORTER PERMEASE PROTEIN"/>
    <property type="match status" value="1"/>
</dbReference>
<feature type="transmembrane region" description="Helical" evidence="7">
    <location>
        <begin position="21"/>
        <end position="46"/>
    </location>
</feature>
<feature type="transmembrane region" description="Helical" evidence="7">
    <location>
        <begin position="86"/>
        <end position="107"/>
    </location>
</feature>
<evidence type="ECO:0000256" key="6">
    <source>
        <dbReference type="ARBA" id="ARBA00023136"/>
    </source>
</evidence>
<dbReference type="InterPro" id="IPR051393">
    <property type="entry name" value="ABC_transporter_permease"/>
</dbReference>
<keyword evidence="3" id="KW-1003">Cell membrane</keyword>
<dbReference type="Proteomes" id="UP000001662">
    <property type="component" value="Chromosome"/>
</dbReference>
<dbReference type="GO" id="GO:0005886">
    <property type="term" value="C:plasma membrane"/>
    <property type="evidence" value="ECO:0007669"/>
    <property type="project" value="UniProtKB-SubCell"/>
</dbReference>
<organism evidence="9 10">
    <name type="scientific">Lacrimispora saccharolytica (strain ATCC 35040 / DSM 2544 / NRCC 2533 / WM1)</name>
    <name type="common">Clostridium saccharolyticum</name>
    <dbReference type="NCBI Taxonomy" id="610130"/>
    <lineage>
        <taxon>Bacteria</taxon>
        <taxon>Bacillati</taxon>
        <taxon>Bacillota</taxon>
        <taxon>Clostridia</taxon>
        <taxon>Lachnospirales</taxon>
        <taxon>Lachnospiraceae</taxon>
        <taxon>Lacrimispora</taxon>
    </lineage>
</organism>
<feature type="transmembrane region" description="Helical" evidence="7">
    <location>
        <begin position="274"/>
        <end position="294"/>
    </location>
</feature>
<evidence type="ECO:0000256" key="4">
    <source>
        <dbReference type="ARBA" id="ARBA00022692"/>
    </source>
</evidence>
<keyword evidence="10" id="KW-1185">Reference proteome</keyword>
<dbReference type="GO" id="GO:0055085">
    <property type="term" value="P:transmembrane transport"/>
    <property type="evidence" value="ECO:0007669"/>
    <property type="project" value="InterPro"/>
</dbReference>
<dbReference type="Pfam" id="PF00528">
    <property type="entry name" value="BPD_transp_1"/>
    <property type="match status" value="1"/>
</dbReference>
<evidence type="ECO:0000313" key="9">
    <source>
        <dbReference type="EMBL" id="ADL03211.1"/>
    </source>
</evidence>
<dbReference type="PaxDb" id="610130-Closa_0583"/>
<evidence type="ECO:0000256" key="2">
    <source>
        <dbReference type="ARBA" id="ARBA00022448"/>
    </source>
</evidence>
<proteinExistence type="inferred from homology"/>
<comment type="subcellular location">
    <subcellularLocation>
        <location evidence="1 7">Cell membrane</location>
        <topology evidence="1 7">Multi-pass membrane protein</topology>
    </subcellularLocation>
</comment>
<dbReference type="KEGG" id="csh:Closa_0583"/>
<dbReference type="STRING" id="610130.Closa_0583"/>
<evidence type="ECO:0000259" key="8">
    <source>
        <dbReference type="PROSITE" id="PS50928"/>
    </source>
</evidence>
<evidence type="ECO:0000256" key="1">
    <source>
        <dbReference type="ARBA" id="ARBA00004651"/>
    </source>
</evidence>
<evidence type="ECO:0000256" key="7">
    <source>
        <dbReference type="RuleBase" id="RU363032"/>
    </source>
</evidence>
<dbReference type="RefSeq" id="WP_013271307.1">
    <property type="nucleotide sequence ID" value="NC_014376.1"/>
</dbReference>
<dbReference type="PROSITE" id="PS50928">
    <property type="entry name" value="ABC_TM1"/>
    <property type="match status" value="1"/>
</dbReference>
<keyword evidence="4 7" id="KW-0812">Transmembrane</keyword>
<dbReference type="PANTHER" id="PTHR30193:SF37">
    <property type="entry name" value="INNER MEMBRANE ABC TRANSPORTER PERMEASE PROTEIN YCJO"/>
    <property type="match status" value="1"/>
</dbReference>
<sequence>MKVQLKTGTKGGLRGGQTRTAWMFCTPALVPITLFIILPFCMSIIYSFTNRMLVQKAGKTVEFVGLKNFLKLFTNGTAQQAFLNTAVYALLVVPVIVVLGIMLAVLVNNSLKGVKLFRTIYFSPQIITMTVVAIVWSFIFSPGPDGLMNSALRLLGVQPQAWLQDSRWALFCIAVMYIWQSLGMEMLIILGGLQFISEDLYEAGRMDGCSSFQRFWYITVPMLKNTLVYVLISTTINTLKLFTQVYVLTNGGPKGSTTSVIYLLYKSGFVNNQLGYSSAIAVVFFLIVLLISLIQNRILGRDN</sequence>